<evidence type="ECO:0000259" key="1">
    <source>
        <dbReference type="Pfam" id="PF12705"/>
    </source>
</evidence>
<feature type="domain" description="PD-(D/E)XK endonuclease-like" evidence="1">
    <location>
        <begin position="711"/>
        <end position="924"/>
    </location>
</feature>
<dbReference type="AlphaFoldDB" id="A0A1M7BGT8"/>
<dbReference type="InterPro" id="IPR027417">
    <property type="entry name" value="P-loop_NTPase"/>
</dbReference>
<name>A0A1M7BGT8_9RHOB</name>
<dbReference type="Proteomes" id="UP000322545">
    <property type="component" value="Unassembled WGS sequence"/>
</dbReference>
<dbReference type="RefSeq" id="WP_149778336.1">
    <property type="nucleotide sequence ID" value="NZ_FRCB01000001.1"/>
</dbReference>
<keyword evidence="3" id="KW-1185">Reference proteome</keyword>
<proteinExistence type="predicted"/>
<dbReference type="InterPro" id="IPR011604">
    <property type="entry name" value="PDDEXK-like_dom_sf"/>
</dbReference>
<gene>
    <name evidence="2" type="ORF">SAMN05443432_101823</name>
</gene>
<dbReference type="Pfam" id="PF12705">
    <property type="entry name" value="PDDEXK_1"/>
    <property type="match status" value="1"/>
</dbReference>
<reference evidence="2 3" key="1">
    <citation type="submission" date="2016-11" db="EMBL/GenBank/DDBJ databases">
        <authorList>
            <person name="Varghese N."/>
            <person name="Submissions S."/>
        </authorList>
    </citation>
    <scope>NUCLEOTIDE SEQUENCE [LARGE SCALE GENOMIC DNA]</scope>
    <source>
        <strain evidence="2 3">DSM 28249</strain>
    </source>
</reference>
<dbReference type="SUPFAM" id="SSF52540">
    <property type="entry name" value="P-loop containing nucleoside triphosphate hydrolases"/>
    <property type="match status" value="1"/>
</dbReference>
<evidence type="ECO:0000313" key="3">
    <source>
        <dbReference type="Proteomes" id="UP000322545"/>
    </source>
</evidence>
<sequence length="978" mass="108306">MFDPTDRPRVFGVPLGVDFPRALVDGLLARHAGQPPEALARVQVIVNTRRMARRIRALFDQGPALLLPRIELLTNLGEHWDLAHIPDPVPPLRRRLELTQLVSSLLDRQPDIAPRSSLYALADSLASLMDEMHGEGVSPDAIEGLDVTDQSGHWDRITAFLGIVRHYFDVGTEHPDVETRQRLVIEHVIETWQETPPDHPIIIAGSTGSRGATQLLMQAVSKLPQGAVLLPGFDFDMPAHVWGALDDAMLSEDHPQYRFADLMGKLGLSPAEIARWTPGSPACPARNRLLSLALRPAPVTDQWLQDGPGLTDLDRATQDITLLEAPSTRSEALAIAMRLRQAAEDGQTAALITPDRTVTRQVTAALDRWGIIPDDSAGMPLHLSPPGRYLRHVGDLMRDTLTAELLLTLLKHPLTHSGTDRGPHLRLTRELELHLRRNGPPYPDAASLIAWGEAQKDTTAAPWARWISDCFCAKAVNGDLPLSEFVERHIDLANRIAQGPVDGGPHGLWRNDAGQEAWKCVSNLAEHANHGGEITAADYGTLFHAILSGGEVRNPDTPHPQILIWGTLEARVQGADLLILAGLNEGSWPEAPKPDPWLNRALRNQAGLLLPERRIGLSAHDFQQAASAPEVWMTRSIRSDDAETVPSRWLNRIRNLLAGLPDQGGAQALEDMKARGAHWLRLVASLEEPGYVPAEKRPSPCPPLAARPREFSVTEIKRLIRDPYAIYARHVLRVRPLDPLMKVPDALLRGTVLHEVLDRFIKDSQHDAALCTRDHLMAVTESVLAQNVPWAEARAIWRARMDRVADWFIDGEFDRRQIAQPCALEQSGIATLDDLGVTLKAKADRIDIDASGSLHIYDYKTGKPPSAKEQKYFDRQLLLEAAIAEQAGFGQLAPSQVARAQFIGLGSKPETVLAPLDEEPVQKVWIEFEALMRAYLEPDRGYTARRAVFKKADKGDYDQLARFGEWDITDPPDTAELR</sequence>
<dbReference type="NCBIfam" id="TIGR02786">
    <property type="entry name" value="addB_alphas"/>
    <property type="match status" value="1"/>
</dbReference>
<dbReference type="EMBL" id="FRCB01000001">
    <property type="protein sequence ID" value="SHL54164.1"/>
    <property type="molecule type" value="Genomic_DNA"/>
</dbReference>
<evidence type="ECO:0000313" key="2">
    <source>
        <dbReference type="EMBL" id="SHL54164.1"/>
    </source>
</evidence>
<protein>
    <submittedName>
        <fullName evidence="2">Double-strand break repair protein AddB</fullName>
    </submittedName>
</protein>
<accession>A0A1M7BGT8</accession>
<dbReference type="InterPro" id="IPR038726">
    <property type="entry name" value="PDDEXK_AddAB-type"/>
</dbReference>
<dbReference type="InterPro" id="IPR014153">
    <property type="entry name" value="Ds_break_AddB"/>
</dbReference>
<dbReference type="Gene3D" id="3.90.320.10">
    <property type="match status" value="1"/>
</dbReference>
<organism evidence="2 3">
    <name type="scientific">Roseovarius litoreus</name>
    <dbReference type="NCBI Taxonomy" id="1155722"/>
    <lineage>
        <taxon>Bacteria</taxon>
        <taxon>Pseudomonadati</taxon>
        <taxon>Pseudomonadota</taxon>
        <taxon>Alphaproteobacteria</taxon>
        <taxon>Rhodobacterales</taxon>
        <taxon>Roseobacteraceae</taxon>
        <taxon>Roseovarius</taxon>
    </lineage>
</organism>